<feature type="region of interest" description="Disordered" evidence="1">
    <location>
        <begin position="16"/>
        <end position="42"/>
    </location>
</feature>
<feature type="domain" description="Vacuolar protein sorting-associated protein 8 central" evidence="2">
    <location>
        <begin position="368"/>
        <end position="576"/>
    </location>
</feature>
<sequence>MNVEYFQKQFGLLEESDGIDNNGNDSDDGSIKEITNGEHTLSPAATPPQAFLPCLSWGWALVSGGGNAVMPTLARAWGCSLQLLRANFPPNESGDDDESLLLPAFGVHDEFEAPAPVVALEWLGNRSLVYLTVTNEFTVIDTVMMTLLERLDFSCERLVYAEFSLSRSVATNILSRGCKDEEGDSKPLRKVPHVSTTFLNSIRTSDNRLLVLCQEELRSVSILGTRQRIRTLEEDGEWLEALALALDHYESTIKSLEDRKRDPDGRKKISNHPEFTSTSRLSDDEEWIADLLLRYLNLAVENAPEPSTEQPGTRSAVSRLSSTRIDLAQSHFQMLAGVCIEFCVVTRRLDLLFGPIFRRFQSVHYTNVFLDVLEPYVLNDKLHYIAPDAMAQFVEHCKASNDVATVERCLLHMDVTIMDFDSILSLLRKNDMYSALLHVFAHGLNDFITPLEILMEAIFDAADTFDLNTPRRLDGVHQNKFEQYGYKAILYLQHCFKGQTFPQGRDLKPEERVETLRPQILTFLQQEQYSPSISVTKSDVVMRKSHSTGLRACAYPYMHVLMLVDSKALLTTLTLALDAPGAKFVESESKAEPVAAWDVEVGDENGETVLQQMRRNGMSSNTPGEEEIDILCPDRQHLVNILSSVVYVFESEGANAKMGNALQSQVAKDAFLDFMAKYLLRGVVRAPKSLTLSIISRMSSRSISPKDCPARLFAQDEVIQLLKALPRDSYDRHEVLATVKQSRMLRAALLLHKEGVTVCLDGRENVCALSEHFVSAIDCYLVDEDLKFRKEVFDYAKKECVVASVATSMMCVGDNKEATNAHELLRKALHTKLSDLVSLDAVLTAQLVAEIFIDDLDEVMNSLKSVEGGEIQFKFLHSIISEDLSRADPVAGQVLNANLSIDHHQTYLSLMAQFHPDMVYQHLSTHDNYRTEECLKLCQEYEIADASAYLLERMGNISSALQLMLQTLEGRMMTLKRIIRGIGPSGYSFDRNALRRTGGLGRRKQDHNLAENEKKEKEIQSVKRILIVSLDLCERNSGPSSARTEHGSQLWFNVLDRLINAKGFLRLAKELPEHAAIMSAVLSELLQMTMQRMVSNIPLPDLVRKITTDHSGNRLGEFREMIMSMLKTYSCEVDVFTRAADVMHHDVRCMSLEKKRLKLRGSRVQSVSGVQLGKRVFPSKIKAIDDITSSIILAVDSEGDATTREDILDDVTRSDVKNKDIVAVALSKLRRKRERISGQKKHRVWGRAQTTVNMMTTSDVNFCKGKSSEAAFMGPRHIGALSGAEHYGRLG</sequence>
<reference evidence="3" key="1">
    <citation type="submission" date="2021-01" db="EMBL/GenBank/DDBJ databases">
        <authorList>
            <person name="Corre E."/>
            <person name="Pelletier E."/>
            <person name="Niang G."/>
            <person name="Scheremetjew M."/>
            <person name="Finn R."/>
            <person name="Kale V."/>
            <person name="Holt S."/>
            <person name="Cochrane G."/>
            <person name="Meng A."/>
            <person name="Brown T."/>
            <person name="Cohen L."/>
        </authorList>
    </citation>
    <scope>NUCLEOTIDE SEQUENCE</scope>
    <source>
        <strain evidence="3">Pop2</strain>
    </source>
</reference>
<proteinExistence type="predicted"/>
<accession>A0A7S2A0P8</accession>
<evidence type="ECO:0000256" key="1">
    <source>
        <dbReference type="SAM" id="MobiDB-lite"/>
    </source>
</evidence>
<name>A0A7S2A0P8_9STRA</name>
<evidence type="ECO:0000259" key="2">
    <source>
        <dbReference type="Pfam" id="PF12816"/>
    </source>
</evidence>
<gene>
    <name evidence="3" type="ORF">DBRI1063_LOCUS23462</name>
</gene>
<dbReference type="Pfam" id="PF23556">
    <property type="entry name" value="TPR_Vps41"/>
    <property type="match status" value="1"/>
</dbReference>
<evidence type="ECO:0000313" key="3">
    <source>
        <dbReference type="EMBL" id="CAD9354407.1"/>
    </source>
</evidence>
<dbReference type="GO" id="GO:0006623">
    <property type="term" value="P:protein targeting to vacuole"/>
    <property type="evidence" value="ECO:0007669"/>
    <property type="project" value="InterPro"/>
</dbReference>
<dbReference type="GO" id="GO:0034058">
    <property type="term" value="P:endosomal vesicle fusion"/>
    <property type="evidence" value="ECO:0007669"/>
    <property type="project" value="TreeGrafter"/>
</dbReference>
<protein>
    <recommendedName>
        <fullName evidence="2">Vacuolar protein sorting-associated protein 8 central domain-containing protein</fullName>
    </recommendedName>
</protein>
<feature type="compositionally biased region" description="Basic and acidic residues" evidence="1">
    <location>
        <begin position="256"/>
        <end position="267"/>
    </location>
</feature>
<feature type="region of interest" description="Disordered" evidence="1">
    <location>
        <begin position="256"/>
        <end position="278"/>
    </location>
</feature>
<organism evidence="3">
    <name type="scientific">Ditylum brightwellii</name>
    <dbReference type="NCBI Taxonomy" id="49249"/>
    <lineage>
        <taxon>Eukaryota</taxon>
        <taxon>Sar</taxon>
        <taxon>Stramenopiles</taxon>
        <taxon>Ochrophyta</taxon>
        <taxon>Bacillariophyta</taxon>
        <taxon>Mediophyceae</taxon>
        <taxon>Lithodesmiophycidae</taxon>
        <taxon>Lithodesmiales</taxon>
        <taxon>Lithodesmiaceae</taxon>
        <taxon>Ditylum</taxon>
    </lineage>
</organism>
<dbReference type="Pfam" id="PF12816">
    <property type="entry name" value="TPR_Vps8"/>
    <property type="match status" value="1"/>
</dbReference>
<dbReference type="InterPro" id="IPR025941">
    <property type="entry name" value="Vps8_central_dom"/>
</dbReference>
<dbReference type="PANTHER" id="PTHR12616:SF8">
    <property type="entry name" value="VACUOLAR PROTEIN SORTING-ASSOCIATED PROTEIN 8 HOMOLOG"/>
    <property type="match status" value="1"/>
</dbReference>
<dbReference type="GO" id="GO:0030897">
    <property type="term" value="C:HOPS complex"/>
    <property type="evidence" value="ECO:0007669"/>
    <property type="project" value="TreeGrafter"/>
</dbReference>
<dbReference type="InterPro" id="IPR045111">
    <property type="entry name" value="Vps41/Vps8"/>
</dbReference>
<dbReference type="EMBL" id="HBGN01036568">
    <property type="protein sequence ID" value="CAD9354407.1"/>
    <property type="molecule type" value="Transcribed_RNA"/>
</dbReference>
<dbReference type="PANTHER" id="PTHR12616">
    <property type="entry name" value="VACUOLAR PROTEIN SORTING VPS41"/>
    <property type="match status" value="1"/>
</dbReference>
<dbReference type="GO" id="GO:0005770">
    <property type="term" value="C:late endosome"/>
    <property type="evidence" value="ECO:0007669"/>
    <property type="project" value="TreeGrafter"/>
</dbReference>